<feature type="compositionally biased region" description="Basic residues" evidence="1">
    <location>
        <begin position="210"/>
        <end position="222"/>
    </location>
</feature>
<feature type="compositionally biased region" description="Basic residues" evidence="1">
    <location>
        <begin position="435"/>
        <end position="449"/>
    </location>
</feature>
<feature type="compositionally biased region" description="Low complexity" evidence="1">
    <location>
        <begin position="345"/>
        <end position="367"/>
    </location>
</feature>
<evidence type="ECO:0000313" key="2">
    <source>
        <dbReference type="EMBL" id="CAA9273878.1"/>
    </source>
</evidence>
<accession>A0A6J4J957</accession>
<dbReference type="EMBL" id="CADCSZ010000211">
    <property type="protein sequence ID" value="CAA9273878.1"/>
    <property type="molecule type" value="Genomic_DNA"/>
</dbReference>
<evidence type="ECO:0000256" key="1">
    <source>
        <dbReference type="SAM" id="MobiDB-lite"/>
    </source>
</evidence>
<feature type="compositionally biased region" description="Basic residues" evidence="1">
    <location>
        <begin position="8"/>
        <end position="26"/>
    </location>
</feature>
<organism evidence="2">
    <name type="scientific">uncultured Acidimicrobiales bacterium</name>
    <dbReference type="NCBI Taxonomy" id="310071"/>
    <lineage>
        <taxon>Bacteria</taxon>
        <taxon>Bacillati</taxon>
        <taxon>Actinomycetota</taxon>
        <taxon>Acidimicrobiia</taxon>
        <taxon>Acidimicrobiales</taxon>
        <taxon>environmental samples</taxon>
    </lineage>
</organism>
<feature type="compositionally biased region" description="Basic and acidic residues" evidence="1">
    <location>
        <begin position="116"/>
        <end position="125"/>
    </location>
</feature>
<feature type="non-terminal residue" evidence="2">
    <location>
        <position position="1"/>
    </location>
</feature>
<gene>
    <name evidence="2" type="ORF">AVDCRST_MAG76-3574</name>
</gene>
<feature type="compositionally biased region" description="Basic residues" evidence="1">
    <location>
        <begin position="182"/>
        <end position="202"/>
    </location>
</feature>
<proteinExistence type="predicted"/>
<dbReference type="AlphaFoldDB" id="A0A6J4J957"/>
<feature type="compositionally biased region" description="Basic residues" evidence="1">
    <location>
        <begin position="126"/>
        <end position="142"/>
    </location>
</feature>
<feature type="compositionally biased region" description="Low complexity" evidence="1">
    <location>
        <begin position="101"/>
        <end position="115"/>
    </location>
</feature>
<name>A0A6J4J957_9ACTN</name>
<reference evidence="2" key="1">
    <citation type="submission" date="2020-02" db="EMBL/GenBank/DDBJ databases">
        <authorList>
            <person name="Meier V. D."/>
        </authorList>
    </citation>
    <scope>NUCLEOTIDE SEQUENCE</scope>
    <source>
        <strain evidence="2">AVDCRST_MAG76</strain>
    </source>
</reference>
<feature type="non-terminal residue" evidence="2">
    <location>
        <position position="484"/>
    </location>
</feature>
<sequence>GPRPGGNHPRRHRPGSAAGWHRRPAGRRPAAPDRPGNGRERQPRGPGRGAGPVLRSGGRGGWRAAPSALPPLRRTPAALGPQHRGRRAGRRLDPARRRLQAGRGPPGSAAGAAADPRPRGQQRRDAQRRRAGRLRRHRRGPGRGRAAGAVHAELGPGAGQARPRAADDDPEPAVGHDGLRLRLPRRHRPVGLHPGRRGGRGHGRADRARPGRRRRHGRRRRPPGADGRHRARPGRRPHHRLPERRRPAPVPELPPLRRAGPGGQGAASRAAGPGGPGRVPSPRRAAHRPGAALHSSEEHGAESPPHGVVRRSRGAAAMAALGGGGRARHRGAPDLARQPVREQARLPPQARRGRQQPAGPGRRAAGPPRDHHRQPPPLAHVAGARGDLTRAALQRPRRLPAPERGGHHDRRHAVQPQRAGGWHAGGGEAAPAPSRGHRHGHDRVHHPLRPARPSDPLGAGVADPLHRQGKAPGHRPVAGRAAAL</sequence>
<protein>
    <submittedName>
        <fullName evidence="2">Uncharacterized protein</fullName>
    </submittedName>
</protein>
<feature type="region of interest" description="Disordered" evidence="1">
    <location>
        <begin position="1"/>
        <end position="484"/>
    </location>
</feature>
<feature type="compositionally biased region" description="Basic residues" evidence="1">
    <location>
        <begin position="229"/>
        <end position="243"/>
    </location>
</feature>